<reference evidence="9" key="1">
    <citation type="submission" date="2022-07" db="EMBL/GenBank/DDBJ databases">
        <title>Phylogenomic reconstructions and comparative analyses of Kickxellomycotina fungi.</title>
        <authorList>
            <person name="Reynolds N.K."/>
            <person name="Stajich J.E."/>
            <person name="Barry K."/>
            <person name="Grigoriev I.V."/>
            <person name="Crous P."/>
            <person name="Smith M.E."/>
        </authorList>
    </citation>
    <scope>NUCLEOTIDE SEQUENCE</scope>
    <source>
        <strain evidence="9">RSA 1196</strain>
    </source>
</reference>
<evidence type="ECO:0000256" key="4">
    <source>
        <dbReference type="ARBA" id="ARBA00022563"/>
    </source>
</evidence>
<evidence type="ECO:0000259" key="8">
    <source>
        <dbReference type="PROSITE" id="PS51330"/>
    </source>
</evidence>
<feature type="domain" description="DHFR" evidence="8">
    <location>
        <begin position="13"/>
        <end position="233"/>
    </location>
</feature>
<evidence type="ECO:0000256" key="3">
    <source>
        <dbReference type="ARBA" id="ARBA00018886"/>
    </source>
</evidence>
<dbReference type="GO" id="GO:0050661">
    <property type="term" value="F:NADP binding"/>
    <property type="evidence" value="ECO:0007669"/>
    <property type="project" value="InterPro"/>
</dbReference>
<protein>
    <recommendedName>
        <fullName evidence="3">Dihydrofolate reductase</fullName>
        <ecNumber evidence="2">1.5.1.3</ecNumber>
    </recommendedName>
</protein>
<evidence type="ECO:0000313" key="9">
    <source>
        <dbReference type="EMBL" id="KAJ1967439.1"/>
    </source>
</evidence>
<dbReference type="GO" id="GO:0005739">
    <property type="term" value="C:mitochondrion"/>
    <property type="evidence" value="ECO:0007669"/>
    <property type="project" value="TreeGrafter"/>
</dbReference>
<dbReference type="EMBL" id="JANBPY010000338">
    <property type="protein sequence ID" value="KAJ1967439.1"/>
    <property type="molecule type" value="Genomic_DNA"/>
</dbReference>
<evidence type="ECO:0000256" key="5">
    <source>
        <dbReference type="ARBA" id="ARBA00022857"/>
    </source>
</evidence>
<accession>A0A9W8E4G5</accession>
<evidence type="ECO:0000313" key="10">
    <source>
        <dbReference type="Proteomes" id="UP001150925"/>
    </source>
</evidence>
<dbReference type="GO" id="GO:0046654">
    <property type="term" value="P:tetrahydrofolate biosynthetic process"/>
    <property type="evidence" value="ECO:0007669"/>
    <property type="project" value="InterPro"/>
</dbReference>
<dbReference type="GO" id="GO:0046452">
    <property type="term" value="P:dihydrofolate metabolic process"/>
    <property type="evidence" value="ECO:0007669"/>
    <property type="project" value="TreeGrafter"/>
</dbReference>
<dbReference type="Gene3D" id="3.40.430.10">
    <property type="entry name" value="Dihydrofolate Reductase, subunit A"/>
    <property type="match status" value="1"/>
</dbReference>
<dbReference type="PANTHER" id="PTHR48069:SF3">
    <property type="entry name" value="DIHYDROFOLATE REDUCTASE"/>
    <property type="match status" value="1"/>
</dbReference>
<dbReference type="CDD" id="cd00209">
    <property type="entry name" value="DHFR"/>
    <property type="match status" value="1"/>
</dbReference>
<comment type="similarity">
    <text evidence="7">Belongs to the dihydrofolate reductase family.</text>
</comment>
<dbReference type="InterPro" id="IPR012259">
    <property type="entry name" value="DHFR"/>
</dbReference>
<dbReference type="SUPFAM" id="SSF53597">
    <property type="entry name" value="Dihydrofolate reductase-like"/>
    <property type="match status" value="1"/>
</dbReference>
<keyword evidence="6 9" id="KW-0560">Oxidoreductase</keyword>
<keyword evidence="5" id="KW-0521">NADP</keyword>
<organism evidence="9 10">
    <name type="scientific">Dispira parvispora</name>
    <dbReference type="NCBI Taxonomy" id="1520584"/>
    <lineage>
        <taxon>Eukaryota</taxon>
        <taxon>Fungi</taxon>
        <taxon>Fungi incertae sedis</taxon>
        <taxon>Zoopagomycota</taxon>
        <taxon>Kickxellomycotina</taxon>
        <taxon>Dimargaritomycetes</taxon>
        <taxon>Dimargaritales</taxon>
        <taxon>Dimargaritaceae</taxon>
        <taxon>Dispira</taxon>
    </lineage>
</organism>
<dbReference type="EC" id="1.5.1.3" evidence="2"/>
<evidence type="ECO:0000256" key="6">
    <source>
        <dbReference type="ARBA" id="ARBA00023002"/>
    </source>
</evidence>
<name>A0A9W8E4G5_9FUNG</name>
<dbReference type="PANTHER" id="PTHR48069">
    <property type="entry name" value="DIHYDROFOLATE REDUCTASE"/>
    <property type="match status" value="1"/>
</dbReference>
<evidence type="ECO:0000256" key="1">
    <source>
        <dbReference type="ARBA" id="ARBA00004903"/>
    </source>
</evidence>
<evidence type="ECO:0000256" key="7">
    <source>
        <dbReference type="RuleBase" id="RU004474"/>
    </source>
</evidence>
<dbReference type="Proteomes" id="UP001150925">
    <property type="component" value="Unassembled WGS sequence"/>
</dbReference>
<comment type="pathway">
    <text evidence="1">Cofactor biosynthesis; tetrahydrofolate biosynthesis; 5,6,7,8-tetrahydrofolate from 7,8-dihydrofolate: step 1/1.</text>
</comment>
<dbReference type="OrthoDB" id="414698at2759"/>
<proteinExistence type="inferred from homology"/>
<dbReference type="GO" id="GO:0006730">
    <property type="term" value="P:one-carbon metabolic process"/>
    <property type="evidence" value="ECO:0007669"/>
    <property type="project" value="UniProtKB-KW"/>
</dbReference>
<dbReference type="InterPro" id="IPR017925">
    <property type="entry name" value="DHFR_CS"/>
</dbReference>
<dbReference type="InterPro" id="IPR001796">
    <property type="entry name" value="DHFR_dom"/>
</dbReference>
<keyword evidence="4" id="KW-0554">One-carbon metabolism</keyword>
<dbReference type="PROSITE" id="PS00075">
    <property type="entry name" value="DHFR_1"/>
    <property type="match status" value="1"/>
</dbReference>
<keyword evidence="10" id="KW-1185">Reference proteome</keyword>
<dbReference type="Pfam" id="PF00186">
    <property type="entry name" value="DHFR_1"/>
    <property type="match status" value="1"/>
</dbReference>
<dbReference type="GO" id="GO:0046655">
    <property type="term" value="P:folic acid metabolic process"/>
    <property type="evidence" value="ECO:0007669"/>
    <property type="project" value="TreeGrafter"/>
</dbReference>
<dbReference type="GO" id="GO:0004146">
    <property type="term" value="F:dihydrofolate reductase activity"/>
    <property type="evidence" value="ECO:0007669"/>
    <property type="project" value="UniProtKB-EC"/>
</dbReference>
<dbReference type="InterPro" id="IPR024072">
    <property type="entry name" value="DHFR-like_dom_sf"/>
</dbReference>
<sequence length="234" mass="26120">MASVPKPTRAFPRLSVIVAASPEGGIGYAGKLPWRLRGDMKFFRQVTTQVPPSLDVEYTNAVIMGRKTWESIPQTFRPLKNRVNIIVSRNRDLLQGTEYQLGPSLHVCTSVDDALRYLADTFPLRPSSSMPGDTALDPPAKEVKLHKVFVIGGEQIYRTVLSHPMCQYVFLTQVQPIRDNHSPAPSYDAFFGPLPAGFTQQSHQRLVEVAGVKVPEGVQTEDNCTYEFTLWESS</sequence>
<dbReference type="AlphaFoldDB" id="A0A9W8E4G5"/>
<comment type="caution">
    <text evidence="9">The sequence shown here is derived from an EMBL/GenBank/DDBJ whole genome shotgun (WGS) entry which is preliminary data.</text>
</comment>
<evidence type="ECO:0000256" key="2">
    <source>
        <dbReference type="ARBA" id="ARBA00012856"/>
    </source>
</evidence>
<dbReference type="PROSITE" id="PS51330">
    <property type="entry name" value="DHFR_2"/>
    <property type="match status" value="1"/>
</dbReference>
<dbReference type="PRINTS" id="PR00070">
    <property type="entry name" value="DHFR"/>
</dbReference>
<gene>
    <name evidence="9" type="primary">DFR1</name>
    <name evidence="9" type="ORF">IWQ62_001861</name>
</gene>